<accession>A0A4Q0P9N3</accession>
<name>A0A4Q0P9N3_9FLAO</name>
<proteinExistence type="predicted"/>
<comment type="caution">
    <text evidence="2">The sequence shown here is derived from an EMBL/GenBank/DDBJ whole genome shotgun (WGS) entry which is preliminary data.</text>
</comment>
<dbReference type="Proteomes" id="UP000289238">
    <property type="component" value="Unassembled WGS sequence"/>
</dbReference>
<keyword evidence="2" id="KW-0255">Endonuclease</keyword>
<dbReference type="RefSeq" id="WP_128756937.1">
    <property type="nucleotide sequence ID" value="NZ_QOVM01000002.1"/>
</dbReference>
<dbReference type="AlphaFoldDB" id="A0A4Q0P9N3"/>
<keyword evidence="1" id="KW-1133">Transmembrane helix</keyword>
<dbReference type="EMBL" id="QOVM01000002">
    <property type="protein sequence ID" value="RXG23407.1"/>
    <property type="molecule type" value="Genomic_DNA"/>
</dbReference>
<evidence type="ECO:0000313" key="2">
    <source>
        <dbReference type="EMBL" id="RXG23407.1"/>
    </source>
</evidence>
<dbReference type="OrthoDB" id="9807941at2"/>
<keyword evidence="2" id="KW-0378">Hydrolase</keyword>
<dbReference type="GO" id="GO:0004519">
    <property type="term" value="F:endonuclease activity"/>
    <property type="evidence" value="ECO:0007669"/>
    <property type="project" value="UniProtKB-KW"/>
</dbReference>
<reference evidence="2 3" key="1">
    <citation type="submission" date="2018-07" db="EMBL/GenBank/DDBJ databases">
        <title>Leeuwenhoekiella genomics.</title>
        <authorList>
            <person name="Tahon G."/>
            <person name="Willems A."/>
        </authorList>
    </citation>
    <scope>NUCLEOTIDE SEQUENCE [LARGE SCALE GENOMIC DNA]</scope>
    <source>
        <strain evidence="2 3">LMG 22550</strain>
    </source>
</reference>
<keyword evidence="3" id="KW-1185">Reference proteome</keyword>
<keyword evidence="1" id="KW-0812">Transmembrane</keyword>
<dbReference type="Gene3D" id="1.10.150.20">
    <property type="entry name" value="5' to 3' exonuclease, C-terminal subdomain"/>
    <property type="match status" value="1"/>
</dbReference>
<keyword evidence="2" id="KW-0540">Nuclease</keyword>
<gene>
    <name evidence="2" type="ORF">DSM00_1021</name>
</gene>
<sequence>MISIPLIYIEVFFLMLASFLIGYFFAFYYQKSKYLKKMNKLQKLLDLTGTEEDQIHNELIEEVNDEPYKKVATLKNLAKPPRRRAKSYPQSTVKDGQLDFDRLGHADESDADNLQKITGIGPYTEEKLNDIGIFTFDQISKFNSRDIEIVTELIQFFPDRILNDHWVSKAKMLAESKRKAYKAHPIRMKKA</sequence>
<organism evidence="2 3">
    <name type="scientific">Leeuwenhoekiella aequorea</name>
    <dbReference type="NCBI Taxonomy" id="283736"/>
    <lineage>
        <taxon>Bacteria</taxon>
        <taxon>Pseudomonadati</taxon>
        <taxon>Bacteroidota</taxon>
        <taxon>Flavobacteriia</taxon>
        <taxon>Flavobacteriales</taxon>
        <taxon>Flavobacteriaceae</taxon>
        <taxon>Leeuwenhoekiella</taxon>
    </lineage>
</organism>
<feature type="transmembrane region" description="Helical" evidence="1">
    <location>
        <begin position="6"/>
        <end position="29"/>
    </location>
</feature>
<protein>
    <submittedName>
        <fullName evidence="2">Putative flap endonuclease-1-like 5' DNA nuclease</fullName>
    </submittedName>
</protein>
<evidence type="ECO:0000313" key="3">
    <source>
        <dbReference type="Proteomes" id="UP000289238"/>
    </source>
</evidence>
<keyword evidence="1" id="KW-0472">Membrane</keyword>
<evidence type="ECO:0000256" key="1">
    <source>
        <dbReference type="SAM" id="Phobius"/>
    </source>
</evidence>